<dbReference type="AlphaFoldDB" id="A0A7J6W7J2"/>
<evidence type="ECO:0000313" key="1">
    <source>
        <dbReference type="EMBL" id="KAF5192315.1"/>
    </source>
</evidence>
<reference evidence="1 2" key="1">
    <citation type="submission" date="2020-06" db="EMBL/GenBank/DDBJ databases">
        <title>Transcriptomic and genomic resources for Thalictrum thalictroides and T. hernandezii: Facilitating candidate gene discovery in an emerging model plant lineage.</title>
        <authorList>
            <person name="Arias T."/>
            <person name="Riano-Pachon D.M."/>
            <person name="Di Stilio V.S."/>
        </authorList>
    </citation>
    <scope>NUCLEOTIDE SEQUENCE [LARGE SCALE GENOMIC DNA]</scope>
    <source>
        <strain evidence="2">cv. WT478/WT964</strain>
        <tissue evidence="1">Leaves</tissue>
    </source>
</reference>
<evidence type="ECO:0000313" key="2">
    <source>
        <dbReference type="Proteomes" id="UP000554482"/>
    </source>
</evidence>
<organism evidence="1 2">
    <name type="scientific">Thalictrum thalictroides</name>
    <name type="common">Rue-anemone</name>
    <name type="synonym">Anemone thalictroides</name>
    <dbReference type="NCBI Taxonomy" id="46969"/>
    <lineage>
        <taxon>Eukaryota</taxon>
        <taxon>Viridiplantae</taxon>
        <taxon>Streptophyta</taxon>
        <taxon>Embryophyta</taxon>
        <taxon>Tracheophyta</taxon>
        <taxon>Spermatophyta</taxon>
        <taxon>Magnoliopsida</taxon>
        <taxon>Ranunculales</taxon>
        <taxon>Ranunculaceae</taxon>
        <taxon>Thalictroideae</taxon>
        <taxon>Thalictrum</taxon>
    </lineage>
</organism>
<keyword evidence="2" id="KW-1185">Reference proteome</keyword>
<protein>
    <submittedName>
        <fullName evidence="1">Proteasome subunit beta</fullName>
    </submittedName>
</protein>
<dbReference type="Gene3D" id="3.60.20.10">
    <property type="entry name" value="Glutamine Phosphoribosylpyrophosphate, subunit 1, domain 1"/>
    <property type="match status" value="1"/>
</dbReference>
<sequence length="92" mass="10626">MLPRLWGSIKLALHRGSYGSTLRYKSVERMKSIGKHSLLGGSGEISDFQKILRYIDELMFPRLVYILRTIMLQLYLEITLHDQSSGTNGRRI</sequence>
<dbReference type="OrthoDB" id="10248542at2759"/>
<gene>
    <name evidence="1" type="ORF">FRX31_018098</name>
</gene>
<dbReference type="EMBL" id="JABWDY010021528">
    <property type="protein sequence ID" value="KAF5192315.1"/>
    <property type="molecule type" value="Genomic_DNA"/>
</dbReference>
<keyword evidence="1" id="KW-0647">Proteasome</keyword>
<accession>A0A7J6W7J2</accession>
<dbReference type="GO" id="GO:0000502">
    <property type="term" value="C:proteasome complex"/>
    <property type="evidence" value="ECO:0007669"/>
    <property type="project" value="UniProtKB-KW"/>
</dbReference>
<dbReference type="Proteomes" id="UP000554482">
    <property type="component" value="Unassembled WGS sequence"/>
</dbReference>
<proteinExistence type="predicted"/>
<comment type="caution">
    <text evidence="1">The sequence shown here is derived from an EMBL/GenBank/DDBJ whole genome shotgun (WGS) entry which is preliminary data.</text>
</comment>
<dbReference type="InterPro" id="IPR029055">
    <property type="entry name" value="Ntn_hydrolases_N"/>
</dbReference>
<dbReference type="SUPFAM" id="SSF56235">
    <property type="entry name" value="N-terminal nucleophile aminohydrolases (Ntn hydrolases)"/>
    <property type="match status" value="1"/>
</dbReference>
<name>A0A7J6W7J2_THATH</name>